<dbReference type="KEGG" id="halz:E5139_13900"/>
<evidence type="ECO:0000313" key="2">
    <source>
        <dbReference type="Proteomes" id="UP000297053"/>
    </source>
</evidence>
<accession>A0A4D6KMC7</accession>
<dbReference type="OMA" id="SDTGWAH"/>
<dbReference type="Proteomes" id="UP000297053">
    <property type="component" value="Chromosome"/>
</dbReference>
<protein>
    <recommendedName>
        <fullName evidence="3">ArsR family transcriptional regulator</fullName>
    </recommendedName>
</protein>
<dbReference type="AlphaFoldDB" id="A0A4D6KMC7"/>
<name>A0A4D6KMC7_9EURY</name>
<proteinExistence type="predicted"/>
<dbReference type="GeneID" id="42180054"/>
<reference evidence="1 2" key="1">
    <citation type="submission" date="2019-04" db="EMBL/GenBank/DDBJ databases">
        <title>Complete genome sequence of Arthrobacter sp. ZXY-2 associated with effective atrazine degradation and salt adaptation.</title>
        <authorList>
            <person name="Zhao X."/>
        </authorList>
    </citation>
    <scope>NUCLEOTIDE SEQUENCE [LARGE SCALE GENOMIC DNA]</scope>
    <source>
        <strain evidence="2">ZP60</strain>
    </source>
</reference>
<dbReference type="RefSeq" id="WP_015763106.1">
    <property type="nucleotide sequence ID" value="NZ_CP039375.1"/>
</dbReference>
<organism evidence="1 2">
    <name type="scientific">Halomicrobium mukohataei</name>
    <dbReference type="NCBI Taxonomy" id="57705"/>
    <lineage>
        <taxon>Archaea</taxon>
        <taxon>Methanobacteriati</taxon>
        <taxon>Methanobacteriota</taxon>
        <taxon>Stenosarchaea group</taxon>
        <taxon>Halobacteria</taxon>
        <taxon>Halobacteriales</taxon>
        <taxon>Haloarculaceae</taxon>
        <taxon>Halomicrobium</taxon>
    </lineage>
</organism>
<reference evidence="1 2" key="2">
    <citation type="submission" date="2019-04" db="EMBL/GenBank/DDBJ databases">
        <authorList>
            <person name="Yang S."/>
            <person name="Wei W."/>
        </authorList>
    </citation>
    <scope>NUCLEOTIDE SEQUENCE [LARGE SCALE GENOMIC DNA]</scope>
    <source>
        <strain evidence="2">ZP60</strain>
    </source>
</reference>
<dbReference type="EMBL" id="CP039375">
    <property type="protein sequence ID" value="QCD66683.1"/>
    <property type="molecule type" value="Genomic_DNA"/>
</dbReference>
<evidence type="ECO:0008006" key="3">
    <source>
        <dbReference type="Google" id="ProtNLM"/>
    </source>
</evidence>
<gene>
    <name evidence="1" type="ORF">E5139_13900</name>
</gene>
<sequence length="106" mass="11425">MDGPDSDDTAWHVVAEHDDAAALIDTLLELDPEASFTKTELSDRADVPLKSLYLNGTLDAVTELGLLEKRERDGEEPLYSVDDDSDAFAAARSFGNVTRAAASTEP</sequence>
<evidence type="ECO:0000313" key="1">
    <source>
        <dbReference type="EMBL" id="QCD66683.1"/>
    </source>
</evidence>